<dbReference type="InterPro" id="IPR014327">
    <property type="entry name" value="RNA_pol_sigma70_bacteroid"/>
</dbReference>
<reference evidence="7 8" key="1">
    <citation type="submission" date="2019-11" db="EMBL/GenBank/DDBJ databases">
        <authorList>
            <person name="Zheng R.K."/>
            <person name="Sun C.M."/>
        </authorList>
    </citation>
    <scope>NUCLEOTIDE SEQUENCE [LARGE SCALE GENOMIC DNA]</scope>
    <source>
        <strain evidence="7 8">WC007</strain>
    </source>
</reference>
<dbReference type="NCBIfam" id="TIGR02985">
    <property type="entry name" value="Sig70_bacteroi1"/>
    <property type="match status" value="1"/>
</dbReference>
<evidence type="ECO:0000313" key="7">
    <source>
        <dbReference type="EMBL" id="QGY43496.1"/>
    </source>
</evidence>
<dbReference type="InterPro" id="IPR039425">
    <property type="entry name" value="RNA_pol_sigma-70-like"/>
</dbReference>
<evidence type="ECO:0000259" key="5">
    <source>
        <dbReference type="Pfam" id="PF04542"/>
    </source>
</evidence>
<dbReference type="EMBL" id="CP046401">
    <property type="protein sequence ID" value="QGY43496.1"/>
    <property type="molecule type" value="Genomic_DNA"/>
</dbReference>
<dbReference type="NCBIfam" id="TIGR02937">
    <property type="entry name" value="sigma70-ECF"/>
    <property type="match status" value="1"/>
</dbReference>
<evidence type="ECO:0000256" key="2">
    <source>
        <dbReference type="ARBA" id="ARBA00023015"/>
    </source>
</evidence>
<sequence>MDHKKPIKNLNAEQKRLESFQELFFKYHGRLVLFANKFTEDIEVAQDLVQDAFLKLWEKSEHLSSVDSPKAYLFQAVRNSCINNQRHLHIKHSVKEELVYKLNSMERASYLKSDDPLGSLFEKEIEEKVEKIIQSMPDKCRQVFLLSRREHFKNKQIAQKLSISEKMVEKHISKALALLRAGLSKHLGIVLFAIVNASPAPPT</sequence>
<dbReference type="InterPro" id="IPR014284">
    <property type="entry name" value="RNA_pol_sigma-70_dom"/>
</dbReference>
<dbReference type="PANTHER" id="PTHR43133:SF46">
    <property type="entry name" value="RNA POLYMERASE SIGMA-70 FACTOR ECF SUBFAMILY"/>
    <property type="match status" value="1"/>
</dbReference>
<organism evidence="7 8">
    <name type="scientific">Maribellus comscasis</name>
    <dbReference type="NCBI Taxonomy" id="2681766"/>
    <lineage>
        <taxon>Bacteria</taxon>
        <taxon>Pseudomonadati</taxon>
        <taxon>Bacteroidota</taxon>
        <taxon>Bacteroidia</taxon>
        <taxon>Marinilabiliales</taxon>
        <taxon>Prolixibacteraceae</taxon>
        <taxon>Maribellus</taxon>
    </lineage>
</organism>
<dbReference type="InterPro" id="IPR036388">
    <property type="entry name" value="WH-like_DNA-bd_sf"/>
</dbReference>
<protein>
    <submittedName>
        <fullName evidence="7">RNA polymerase sigma-70 factor</fullName>
    </submittedName>
</protein>
<dbReference type="InterPro" id="IPR013325">
    <property type="entry name" value="RNA_pol_sigma_r2"/>
</dbReference>
<dbReference type="InterPro" id="IPR013249">
    <property type="entry name" value="RNA_pol_sigma70_r4_t2"/>
</dbReference>
<keyword evidence="8" id="KW-1185">Reference proteome</keyword>
<dbReference type="InterPro" id="IPR007627">
    <property type="entry name" value="RNA_pol_sigma70_r2"/>
</dbReference>
<evidence type="ECO:0000256" key="1">
    <source>
        <dbReference type="ARBA" id="ARBA00010641"/>
    </source>
</evidence>
<dbReference type="SUPFAM" id="SSF88659">
    <property type="entry name" value="Sigma3 and sigma4 domains of RNA polymerase sigma factors"/>
    <property type="match status" value="1"/>
</dbReference>
<proteinExistence type="inferred from homology"/>
<accession>A0A6I6JL22</accession>
<evidence type="ECO:0000256" key="3">
    <source>
        <dbReference type="ARBA" id="ARBA00023082"/>
    </source>
</evidence>
<gene>
    <name evidence="7" type="ORF">GM418_07435</name>
</gene>
<dbReference type="Gene3D" id="1.10.10.10">
    <property type="entry name" value="Winged helix-like DNA-binding domain superfamily/Winged helix DNA-binding domain"/>
    <property type="match status" value="1"/>
</dbReference>
<dbReference type="GO" id="GO:0006352">
    <property type="term" value="P:DNA-templated transcription initiation"/>
    <property type="evidence" value="ECO:0007669"/>
    <property type="project" value="InterPro"/>
</dbReference>
<dbReference type="InterPro" id="IPR013324">
    <property type="entry name" value="RNA_pol_sigma_r3/r4-like"/>
</dbReference>
<dbReference type="AlphaFoldDB" id="A0A6I6JL22"/>
<keyword evidence="3" id="KW-0731">Sigma factor</keyword>
<dbReference type="Pfam" id="PF04542">
    <property type="entry name" value="Sigma70_r2"/>
    <property type="match status" value="1"/>
</dbReference>
<evidence type="ECO:0000256" key="4">
    <source>
        <dbReference type="ARBA" id="ARBA00023163"/>
    </source>
</evidence>
<dbReference type="RefSeq" id="WP_158864684.1">
    <property type="nucleotide sequence ID" value="NZ_CP046401.1"/>
</dbReference>
<keyword evidence="2" id="KW-0805">Transcription regulation</keyword>
<evidence type="ECO:0000259" key="6">
    <source>
        <dbReference type="Pfam" id="PF08281"/>
    </source>
</evidence>
<dbReference type="Proteomes" id="UP000428260">
    <property type="component" value="Chromosome"/>
</dbReference>
<keyword evidence="4" id="KW-0804">Transcription</keyword>
<feature type="domain" description="RNA polymerase sigma-70 region 2" evidence="5">
    <location>
        <begin position="26"/>
        <end position="86"/>
    </location>
</feature>
<dbReference type="PANTHER" id="PTHR43133">
    <property type="entry name" value="RNA POLYMERASE ECF-TYPE SIGMA FACTO"/>
    <property type="match status" value="1"/>
</dbReference>
<feature type="domain" description="RNA polymerase sigma factor 70 region 4 type 2" evidence="6">
    <location>
        <begin position="127"/>
        <end position="179"/>
    </location>
</feature>
<dbReference type="SUPFAM" id="SSF88946">
    <property type="entry name" value="Sigma2 domain of RNA polymerase sigma factors"/>
    <property type="match status" value="1"/>
</dbReference>
<name>A0A6I6JL22_9BACT</name>
<dbReference type="GO" id="GO:0016987">
    <property type="term" value="F:sigma factor activity"/>
    <property type="evidence" value="ECO:0007669"/>
    <property type="project" value="UniProtKB-KW"/>
</dbReference>
<evidence type="ECO:0000313" key="8">
    <source>
        <dbReference type="Proteomes" id="UP000428260"/>
    </source>
</evidence>
<dbReference type="KEGG" id="mcos:GM418_07435"/>
<dbReference type="Gene3D" id="1.10.1740.10">
    <property type="match status" value="1"/>
</dbReference>
<dbReference type="Pfam" id="PF08281">
    <property type="entry name" value="Sigma70_r4_2"/>
    <property type="match status" value="1"/>
</dbReference>
<dbReference type="GO" id="GO:0003677">
    <property type="term" value="F:DNA binding"/>
    <property type="evidence" value="ECO:0007669"/>
    <property type="project" value="InterPro"/>
</dbReference>
<comment type="similarity">
    <text evidence="1">Belongs to the sigma-70 factor family. ECF subfamily.</text>
</comment>